<evidence type="ECO:0000259" key="4">
    <source>
        <dbReference type="Pfam" id="PF25146"/>
    </source>
</evidence>
<organism evidence="5 6">
    <name type="scientific">Felis catus</name>
    <name type="common">Cat</name>
    <name type="synonym">Felis silvestris catus</name>
    <dbReference type="NCBI Taxonomy" id="9685"/>
    <lineage>
        <taxon>Eukaryota</taxon>
        <taxon>Metazoa</taxon>
        <taxon>Chordata</taxon>
        <taxon>Craniata</taxon>
        <taxon>Vertebrata</taxon>
        <taxon>Euteleostomi</taxon>
        <taxon>Mammalia</taxon>
        <taxon>Eutheria</taxon>
        <taxon>Laurasiatheria</taxon>
        <taxon>Carnivora</taxon>
        <taxon>Feliformia</taxon>
        <taxon>Felidae</taxon>
        <taxon>Felinae</taxon>
        <taxon>Felis</taxon>
    </lineage>
</organism>
<dbReference type="InterPro" id="IPR056985">
    <property type="entry name" value="GH3_N"/>
</dbReference>
<evidence type="ECO:0000256" key="2">
    <source>
        <dbReference type="SAM" id="Phobius"/>
    </source>
</evidence>
<feature type="compositionally biased region" description="Basic residues" evidence="1">
    <location>
        <begin position="561"/>
        <end position="571"/>
    </location>
</feature>
<reference evidence="5 6" key="1">
    <citation type="submission" date="2021-02" db="EMBL/GenBank/DDBJ databases">
        <title>Safari Cat Assemblies.</title>
        <authorList>
            <person name="Bredemeyer K.R."/>
            <person name="Murphy W.J."/>
        </authorList>
    </citation>
    <scope>NUCLEOTIDE SEQUENCE [LARGE SCALE GENOMIC DNA]</scope>
</reference>
<keyword evidence="2" id="KW-0812">Transmembrane</keyword>
<keyword evidence="2" id="KW-1133">Transmembrane helix</keyword>
<dbReference type="Pfam" id="PF23571">
    <property type="entry name" value="GH3_M"/>
    <property type="match status" value="1"/>
</dbReference>
<dbReference type="GeneTree" id="ENSGT00390000016401"/>
<dbReference type="InterPro" id="IPR004993">
    <property type="entry name" value="GH3"/>
</dbReference>
<keyword evidence="2" id="KW-0472">Membrane</keyword>
<accession>A0ABI7YCR6</accession>
<name>A0ABI7YCR6_FELCA</name>
<dbReference type="Proteomes" id="UP000823872">
    <property type="component" value="Chromosome E1"/>
</dbReference>
<gene>
    <name evidence="5" type="primary">GHDC</name>
</gene>
<feature type="region of interest" description="Disordered" evidence="1">
    <location>
        <begin position="561"/>
        <end position="619"/>
    </location>
</feature>
<feature type="domain" description="GH3" evidence="4">
    <location>
        <begin position="239"/>
        <end position="303"/>
    </location>
</feature>
<reference evidence="5" key="3">
    <citation type="submission" date="2025-09" db="UniProtKB">
        <authorList>
            <consortium name="Ensembl"/>
        </authorList>
    </citation>
    <scope>IDENTIFICATION</scope>
    <source>
        <strain evidence="5">breed Abyssinian</strain>
    </source>
</reference>
<evidence type="ECO:0000313" key="6">
    <source>
        <dbReference type="Proteomes" id="UP000823872"/>
    </source>
</evidence>
<keyword evidence="6" id="KW-1185">Reference proteome</keyword>
<reference evidence="5" key="2">
    <citation type="submission" date="2025-08" db="UniProtKB">
        <authorList>
            <consortium name="Ensembl"/>
        </authorList>
    </citation>
    <scope>IDENTIFICATION</scope>
    <source>
        <strain evidence="5">breed Abyssinian</strain>
    </source>
</reference>
<dbReference type="PANTHER" id="PTHR31901:SF9">
    <property type="entry name" value="GH3 DOMAIN-CONTAINING PROTEIN"/>
    <property type="match status" value="1"/>
</dbReference>
<dbReference type="Ensembl" id="ENSFCTT00005045532.1">
    <property type="protein sequence ID" value="ENSFCTP00005032537.1"/>
    <property type="gene ID" value="ENSFCTG00005015939.1"/>
</dbReference>
<evidence type="ECO:0000313" key="5">
    <source>
        <dbReference type="Ensembl" id="ENSFCTP00005032537.1"/>
    </source>
</evidence>
<feature type="domain" description="GH3 middle" evidence="3">
    <location>
        <begin position="339"/>
        <end position="411"/>
    </location>
</feature>
<protein>
    <submittedName>
        <fullName evidence="5">GH3 domain containing</fullName>
    </submittedName>
</protein>
<proteinExistence type="predicted"/>
<evidence type="ECO:0000256" key="1">
    <source>
        <dbReference type="SAM" id="MobiDB-lite"/>
    </source>
</evidence>
<sequence length="619" mass="65942">MGYPLLPPPGPELGSLPPPRSCLEMLLLLLLFLLLLLLLPLLAVLWQRQPQDARLSWLAGLQHRVAAGTLCWAAAWQQRRLEQSTLHAGQSQQQALKWCLQGAQGPRGPLRGNTDISTFRNHLPLTKASQAQEEESEGQLSPPTSTQYYGEASLQATLLSLAALNKAYPEVLAPGGTACVTPTSPWPCPLPWPWRALGQVSAPGAKHPGALLLKALRSPGLRALEGGTAAELLDVFVGLEADGEELAETIAAGNPGVPLPRRAAELREALEQGPRGLALRLWPKLQVVVTLDAGGQAEAVAALEALWCQGLAFFSPAYSASGGVVGLNLWPEQPRGLYLLPPGAPFIELLPVNKGAQEEAASTVLLAEAQKGKEYELVLTDHISLTRCCLGDVVQVVGAYNRCPVVRFVCRLGQALSVRGEDIREDVFSEALGRAVGQWPGAKLLDHSCVESSILDASTRLSCTTSEHYKPQALDQWSQSTASKFPAIWTTADKTFLGYPTLSSRRHEPSLYKGPLGRRDAAAAAAFATARAPVAGSGSAAPARLLPPEDVLLPPLRAAARRGQPRGRHPHAGQAAAGTPWPPGPAAAPPAGQRQPRSRHPDHGPPRRRRASAAPLPRA</sequence>
<dbReference type="Pfam" id="PF25146">
    <property type="entry name" value="GH3_N_vert"/>
    <property type="match status" value="1"/>
</dbReference>
<feature type="transmembrane region" description="Helical" evidence="2">
    <location>
        <begin position="25"/>
        <end position="46"/>
    </location>
</feature>
<dbReference type="PANTHER" id="PTHR31901">
    <property type="entry name" value="GH3 DOMAIN-CONTAINING PROTEIN"/>
    <property type="match status" value="1"/>
</dbReference>
<dbReference type="InterPro" id="IPR055377">
    <property type="entry name" value="GH3_M"/>
</dbReference>
<evidence type="ECO:0000259" key="3">
    <source>
        <dbReference type="Pfam" id="PF23571"/>
    </source>
</evidence>